<keyword evidence="5" id="KW-0833">Ubl conjugation pathway</keyword>
<dbReference type="InterPro" id="IPR018200">
    <property type="entry name" value="USP_CS"/>
</dbReference>
<dbReference type="SUPFAM" id="SSF54001">
    <property type="entry name" value="Cysteine proteinases"/>
    <property type="match status" value="1"/>
</dbReference>
<evidence type="ECO:0000256" key="6">
    <source>
        <dbReference type="ARBA" id="ARBA00022801"/>
    </source>
</evidence>
<dbReference type="AlphaFoldDB" id="A0A6C0AYW9"/>
<keyword evidence="7" id="KW-0788">Thiol protease</keyword>
<evidence type="ECO:0000256" key="5">
    <source>
        <dbReference type="ARBA" id="ARBA00022786"/>
    </source>
</evidence>
<protein>
    <recommendedName>
        <fullName evidence="3">ubiquitinyl hydrolase 1</fullName>
        <ecNumber evidence="3">3.4.19.12</ecNumber>
    </recommendedName>
</protein>
<comment type="similarity">
    <text evidence="2">Belongs to the peptidase C19 family.</text>
</comment>
<dbReference type="EC" id="3.4.19.12" evidence="3"/>
<evidence type="ECO:0000256" key="2">
    <source>
        <dbReference type="ARBA" id="ARBA00009085"/>
    </source>
</evidence>
<evidence type="ECO:0000259" key="8">
    <source>
        <dbReference type="PROSITE" id="PS50235"/>
    </source>
</evidence>
<dbReference type="GO" id="GO:0016579">
    <property type="term" value="P:protein deubiquitination"/>
    <property type="evidence" value="ECO:0007669"/>
    <property type="project" value="InterPro"/>
</dbReference>
<keyword evidence="6" id="KW-0378">Hydrolase</keyword>
<evidence type="ECO:0000256" key="4">
    <source>
        <dbReference type="ARBA" id="ARBA00022670"/>
    </source>
</evidence>
<sequence length="345" mass="40460">MEFYYEKYKDKGLTGLANVGNSCYINSCMQLLSHTYELNDFLHNLDKKKINNNIESVILIEWNNLRELMWSENCTIAPHGFIKGLQRVSIEKEWNIFSGFMQNDITEFLLFVIDCLHCSLKREVDMTITGNIKNNVDILAKDCYKMMQDMYKKEYSEILNIFYGISITQIKSYESNDILSRTYEPFSILTLSLPNKNVTDIFECLDLYGSDEEMKGENAWFNDKTNKKEDIKKNIIFWSLPTVLIIDLKRFNNFNQKITSIVNTPINNVDFSKYVHGYNSQEYIYNLFGTSNHSGDVNGGHYTANIKNPNGKWYNFNDTHVNEILENKVITPHTYCLFYRKKNKN</sequence>
<dbReference type="Pfam" id="PF00443">
    <property type="entry name" value="UCH"/>
    <property type="match status" value="1"/>
</dbReference>
<dbReference type="PROSITE" id="PS50235">
    <property type="entry name" value="USP_3"/>
    <property type="match status" value="1"/>
</dbReference>
<dbReference type="GO" id="GO:0006508">
    <property type="term" value="P:proteolysis"/>
    <property type="evidence" value="ECO:0007669"/>
    <property type="project" value="UniProtKB-KW"/>
</dbReference>
<dbReference type="Gene3D" id="3.90.70.10">
    <property type="entry name" value="Cysteine proteinases"/>
    <property type="match status" value="1"/>
</dbReference>
<keyword evidence="4" id="KW-0645">Protease</keyword>
<evidence type="ECO:0000256" key="1">
    <source>
        <dbReference type="ARBA" id="ARBA00000707"/>
    </source>
</evidence>
<dbReference type="InterPro" id="IPR001394">
    <property type="entry name" value="Peptidase_C19_UCH"/>
</dbReference>
<evidence type="ECO:0000256" key="3">
    <source>
        <dbReference type="ARBA" id="ARBA00012759"/>
    </source>
</evidence>
<reference evidence="9" key="1">
    <citation type="journal article" date="2020" name="Nature">
        <title>Giant virus diversity and host interactions through global metagenomics.</title>
        <authorList>
            <person name="Schulz F."/>
            <person name="Roux S."/>
            <person name="Paez-Espino D."/>
            <person name="Jungbluth S."/>
            <person name="Walsh D.A."/>
            <person name="Denef V.J."/>
            <person name="McMahon K.D."/>
            <person name="Konstantinidis K.T."/>
            <person name="Eloe-Fadrosh E.A."/>
            <person name="Kyrpides N.C."/>
            <person name="Woyke T."/>
        </authorList>
    </citation>
    <scope>NUCLEOTIDE SEQUENCE</scope>
    <source>
        <strain evidence="9">GVMAG-S-ERX556022-25</strain>
    </source>
</reference>
<comment type="catalytic activity">
    <reaction evidence="1">
        <text>Thiol-dependent hydrolysis of ester, thioester, amide, peptide and isopeptide bonds formed by the C-terminal Gly of ubiquitin (a 76-residue protein attached to proteins as an intracellular targeting signal).</text>
        <dbReference type="EC" id="3.4.19.12"/>
    </reaction>
</comment>
<dbReference type="GO" id="GO:0004843">
    <property type="term" value="F:cysteine-type deubiquitinase activity"/>
    <property type="evidence" value="ECO:0007669"/>
    <property type="project" value="UniProtKB-EC"/>
</dbReference>
<dbReference type="InterPro" id="IPR050185">
    <property type="entry name" value="Ub_carboxyl-term_hydrolase"/>
</dbReference>
<dbReference type="PROSITE" id="PS00972">
    <property type="entry name" value="USP_1"/>
    <property type="match status" value="1"/>
</dbReference>
<dbReference type="InterPro" id="IPR028889">
    <property type="entry name" value="USP"/>
</dbReference>
<dbReference type="EMBL" id="MN738811">
    <property type="protein sequence ID" value="QHS84673.1"/>
    <property type="molecule type" value="Genomic_DNA"/>
</dbReference>
<proteinExistence type="inferred from homology"/>
<name>A0A6C0AYW9_9ZZZZ</name>
<accession>A0A6C0AYW9</accession>
<dbReference type="PANTHER" id="PTHR21646:SF24">
    <property type="entry name" value="UBIQUITIN CARBOXYL-TERMINAL HYDROLASE"/>
    <property type="match status" value="1"/>
</dbReference>
<evidence type="ECO:0000313" key="9">
    <source>
        <dbReference type="EMBL" id="QHS84673.1"/>
    </source>
</evidence>
<dbReference type="PANTHER" id="PTHR21646">
    <property type="entry name" value="UBIQUITIN CARBOXYL-TERMINAL HYDROLASE"/>
    <property type="match status" value="1"/>
</dbReference>
<dbReference type="InterPro" id="IPR038765">
    <property type="entry name" value="Papain-like_cys_pep_sf"/>
</dbReference>
<organism evidence="9">
    <name type="scientific">viral metagenome</name>
    <dbReference type="NCBI Taxonomy" id="1070528"/>
    <lineage>
        <taxon>unclassified sequences</taxon>
        <taxon>metagenomes</taxon>
        <taxon>organismal metagenomes</taxon>
    </lineage>
</organism>
<feature type="domain" description="USP" evidence="8">
    <location>
        <begin position="14"/>
        <end position="342"/>
    </location>
</feature>
<dbReference type="PROSITE" id="PS00973">
    <property type="entry name" value="USP_2"/>
    <property type="match status" value="1"/>
</dbReference>
<evidence type="ECO:0000256" key="7">
    <source>
        <dbReference type="ARBA" id="ARBA00022807"/>
    </source>
</evidence>